<dbReference type="PROSITE" id="PS50157">
    <property type="entry name" value="ZINC_FINGER_C2H2_2"/>
    <property type="match status" value="1"/>
</dbReference>
<keyword evidence="1" id="KW-0863">Zinc-finger</keyword>
<dbReference type="InterPro" id="IPR013087">
    <property type="entry name" value="Znf_C2H2_type"/>
</dbReference>
<protein>
    <recommendedName>
        <fullName evidence="2">C2H2-type domain-containing protein</fullName>
    </recommendedName>
</protein>
<sequence>MDHLAYFAPSCASRSSPLNPAIVCQWGTSCGISLPHCSFSTIKRHIREYHFGGDAHGWHDQLRGHCMWSVGGNVCGKEVMYGHFGKHIATVHTRSVYRRCSRCHQEFSRGDSLQRHQKHYCPAGRP</sequence>
<name>A0A2H3JDL9_WOLCO</name>
<dbReference type="GO" id="GO:0008270">
    <property type="term" value="F:zinc ion binding"/>
    <property type="evidence" value="ECO:0007669"/>
    <property type="project" value="UniProtKB-KW"/>
</dbReference>
<evidence type="ECO:0000259" key="2">
    <source>
        <dbReference type="PROSITE" id="PS50157"/>
    </source>
</evidence>
<dbReference type="Proteomes" id="UP000218811">
    <property type="component" value="Unassembled WGS sequence"/>
</dbReference>
<evidence type="ECO:0000313" key="3">
    <source>
        <dbReference type="EMBL" id="PCH39971.1"/>
    </source>
</evidence>
<accession>A0A2H3JDL9</accession>
<dbReference type="OMA" id="EMAYASF"/>
<dbReference type="EMBL" id="KB468053">
    <property type="protein sequence ID" value="PCH39971.1"/>
    <property type="molecule type" value="Genomic_DNA"/>
</dbReference>
<reference evidence="3 4" key="1">
    <citation type="journal article" date="2012" name="Science">
        <title>The Paleozoic origin of enzymatic lignin decomposition reconstructed from 31 fungal genomes.</title>
        <authorList>
            <person name="Floudas D."/>
            <person name="Binder M."/>
            <person name="Riley R."/>
            <person name="Barry K."/>
            <person name="Blanchette R.A."/>
            <person name="Henrissat B."/>
            <person name="Martinez A.T."/>
            <person name="Otillar R."/>
            <person name="Spatafora J.W."/>
            <person name="Yadav J.S."/>
            <person name="Aerts A."/>
            <person name="Benoit I."/>
            <person name="Boyd A."/>
            <person name="Carlson A."/>
            <person name="Copeland A."/>
            <person name="Coutinho P.M."/>
            <person name="de Vries R.P."/>
            <person name="Ferreira P."/>
            <person name="Findley K."/>
            <person name="Foster B."/>
            <person name="Gaskell J."/>
            <person name="Glotzer D."/>
            <person name="Gorecki P."/>
            <person name="Heitman J."/>
            <person name="Hesse C."/>
            <person name="Hori C."/>
            <person name="Igarashi K."/>
            <person name="Jurgens J.A."/>
            <person name="Kallen N."/>
            <person name="Kersten P."/>
            <person name="Kohler A."/>
            <person name="Kuees U."/>
            <person name="Kumar T.K.A."/>
            <person name="Kuo A."/>
            <person name="LaButti K."/>
            <person name="Larrondo L.F."/>
            <person name="Lindquist E."/>
            <person name="Ling A."/>
            <person name="Lombard V."/>
            <person name="Lucas S."/>
            <person name="Lundell T."/>
            <person name="Martin R."/>
            <person name="McLaughlin D.J."/>
            <person name="Morgenstern I."/>
            <person name="Morin E."/>
            <person name="Murat C."/>
            <person name="Nagy L.G."/>
            <person name="Nolan M."/>
            <person name="Ohm R.A."/>
            <person name="Patyshakuliyeva A."/>
            <person name="Rokas A."/>
            <person name="Ruiz-Duenas F.J."/>
            <person name="Sabat G."/>
            <person name="Salamov A."/>
            <person name="Samejima M."/>
            <person name="Schmutz J."/>
            <person name="Slot J.C."/>
            <person name="St John F."/>
            <person name="Stenlid J."/>
            <person name="Sun H."/>
            <person name="Sun S."/>
            <person name="Syed K."/>
            <person name="Tsang A."/>
            <person name="Wiebenga A."/>
            <person name="Young D."/>
            <person name="Pisabarro A."/>
            <person name="Eastwood D.C."/>
            <person name="Martin F."/>
            <person name="Cullen D."/>
            <person name="Grigoriev I.V."/>
            <person name="Hibbett D.S."/>
        </authorList>
    </citation>
    <scope>NUCLEOTIDE SEQUENCE [LARGE SCALE GENOMIC DNA]</scope>
    <source>
        <strain evidence="3 4">MD-104</strain>
    </source>
</reference>
<evidence type="ECO:0000313" key="4">
    <source>
        <dbReference type="Proteomes" id="UP000218811"/>
    </source>
</evidence>
<evidence type="ECO:0000256" key="1">
    <source>
        <dbReference type="PROSITE-ProRule" id="PRU00042"/>
    </source>
</evidence>
<organism evidence="3 4">
    <name type="scientific">Wolfiporia cocos (strain MD-104)</name>
    <name type="common">Brown rot fungus</name>
    <dbReference type="NCBI Taxonomy" id="742152"/>
    <lineage>
        <taxon>Eukaryota</taxon>
        <taxon>Fungi</taxon>
        <taxon>Dikarya</taxon>
        <taxon>Basidiomycota</taxon>
        <taxon>Agaricomycotina</taxon>
        <taxon>Agaricomycetes</taxon>
        <taxon>Polyporales</taxon>
        <taxon>Phaeolaceae</taxon>
        <taxon>Wolfiporia</taxon>
    </lineage>
</organism>
<keyword evidence="4" id="KW-1185">Reference proteome</keyword>
<dbReference type="STRING" id="742152.A0A2H3JDL9"/>
<proteinExistence type="predicted"/>
<gene>
    <name evidence="3" type="ORF">WOLCODRAFT_67182</name>
</gene>
<feature type="domain" description="C2H2-type" evidence="2">
    <location>
        <begin position="98"/>
        <end position="126"/>
    </location>
</feature>
<keyword evidence="1" id="KW-0479">Metal-binding</keyword>
<dbReference type="OrthoDB" id="2782214at2759"/>
<dbReference type="AlphaFoldDB" id="A0A2H3JDL9"/>
<keyword evidence="1" id="KW-0862">Zinc</keyword>